<feature type="compositionally biased region" description="Polar residues" evidence="1">
    <location>
        <begin position="211"/>
        <end position="220"/>
    </location>
</feature>
<proteinExistence type="predicted"/>
<evidence type="ECO:0000313" key="2">
    <source>
        <dbReference type="EMBL" id="THJ74239.1"/>
    </source>
</evidence>
<keyword evidence="3" id="KW-1185">Reference proteome</keyword>
<sequence>MRAVGGKVAEGRDALRAARRELEQAGYLVSSTDRDDRGQWVTRTRVYRRARNAQPTSITKPQVSPGTENPAPGDPAPGDPARDAKPQVSPGTENPAPGDPAPVNPALSSSTSTRREDDEEDARARANSDPLEGRPALRGLAATLIEAGIRASWPSSPSKLAEIESLMMRHEVDTLVIAAVQQDTNARTTPGRTTAEYVSAFLPRWRRLSAATPSRTSATRSADAKPQQCPRPEHYKREYVGGVCPLCRSEAIEAGAA</sequence>
<comment type="caution">
    <text evidence="2">The sequence shown here is derived from an EMBL/GenBank/DDBJ whole genome shotgun (WGS) entry which is preliminary data.</text>
</comment>
<dbReference type="Proteomes" id="UP000305282">
    <property type="component" value="Unassembled WGS sequence"/>
</dbReference>
<organism evidence="2 3">
    <name type="scientific">Candidatus Frankia alpina</name>
    <dbReference type="NCBI Taxonomy" id="2699483"/>
    <lineage>
        <taxon>Bacteria</taxon>
        <taxon>Bacillati</taxon>
        <taxon>Actinomycetota</taxon>
        <taxon>Actinomycetes</taxon>
        <taxon>Frankiales</taxon>
        <taxon>Frankiaceae</taxon>
        <taxon>Frankia</taxon>
    </lineage>
</organism>
<feature type="compositionally biased region" description="Polar residues" evidence="1">
    <location>
        <begin position="53"/>
        <end position="67"/>
    </location>
</feature>
<dbReference type="EMBL" id="SSXH01000287">
    <property type="protein sequence ID" value="THJ74239.1"/>
    <property type="molecule type" value="Genomic_DNA"/>
</dbReference>
<accession>A0A4V3Z7I1</accession>
<feature type="region of interest" description="Disordered" evidence="1">
    <location>
        <begin position="211"/>
        <end position="232"/>
    </location>
</feature>
<protein>
    <submittedName>
        <fullName evidence="2">Uncharacterized protein</fullName>
    </submittedName>
</protein>
<evidence type="ECO:0000313" key="3">
    <source>
        <dbReference type="Proteomes" id="UP000305282"/>
    </source>
</evidence>
<feature type="region of interest" description="Disordered" evidence="1">
    <location>
        <begin position="22"/>
        <end position="134"/>
    </location>
</feature>
<evidence type="ECO:0000256" key="1">
    <source>
        <dbReference type="SAM" id="MobiDB-lite"/>
    </source>
</evidence>
<gene>
    <name evidence="2" type="ORF">E7Y31_12655</name>
</gene>
<reference evidence="2 3" key="1">
    <citation type="submission" date="2019-04" db="EMBL/GenBank/DDBJ databases">
        <title>Draft genome sequences for three unisolated Alnus-infective Frankia Sp+ strains, AgTrS, AiOr and AvVan, the first sequenced Frankia strains able to sporulate in-planta.</title>
        <authorList>
            <person name="Bethencourt L."/>
            <person name="Vautrin F."/>
            <person name="Taib N."/>
            <person name="Dubost A."/>
            <person name="Castro-Garcia L."/>
            <person name="Imbaud O."/>
            <person name="Abrouk D."/>
            <person name="Fournier P."/>
            <person name="Briolay J."/>
            <person name="Nguyen A."/>
            <person name="Normand P."/>
            <person name="Fernandez M.P."/>
            <person name="Brochier-Armanet C."/>
            <person name="Herrera-Belaroussi A."/>
        </authorList>
    </citation>
    <scope>NUCLEOTIDE SEQUENCE [LARGE SCALE GENOMIC DNA]</scope>
    <source>
        <strain evidence="2 3">AvVan</strain>
    </source>
</reference>
<dbReference type="AlphaFoldDB" id="A0A4V3Z7I1"/>
<name>A0A4V3Z7I1_9ACTN</name>